<dbReference type="GO" id="GO:0005886">
    <property type="term" value="C:plasma membrane"/>
    <property type="evidence" value="ECO:0007669"/>
    <property type="project" value="UniProtKB-SubCell"/>
</dbReference>
<comment type="caution">
    <text evidence="8">The sequence shown here is derived from an EMBL/GenBank/DDBJ whole genome shotgun (WGS) entry which is preliminary data.</text>
</comment>
<dbReference type="InterPro" id="IPR051542">
    <property type="entry name" value="Hydrogenase_cytochrome"/>
</dbReference>
<dbReference type="Proteomes" id="UP000028411">
    <property type="component" value="Unassembled WGS sequence"/>
</dbReference>
<dbReference type="PANTHER" id="PTHR30485:SF2">
    <property type="entry name" value="BLL0597 PROTEIN"/>
    <property type="match status" value="1"/>
</dbReference>
<feature type="transmembrane region" description="Helical" evidence="6">
    <location>
        <begin position="17"/>
        <end position="35"/>
    </location>
</feature>
<protein>
    <submittedName>
        <fullName evidence="8">Cytochrome B561</fullName>
    </submittedName>
</protein>
<proteinExistence type="predicted"/>
<dbReference type="SUPFAM" id="SSF81342">
    <property type="entry name" value="Transmembrane di-heme cytochromes"/>
    <property type="match status" value="1"/>
</dbReference>
<dbReference type="eggNOG" id="COG3658">
    <property type="taxonomic scope" value="Bacteria"/>
</dbReference>
<dbReference type="InterPro" id="IPR016174">
    <property type="entry name" value="Di-haem_cyt_TM"/>
</dbReference>
<reference evidence="8 9" key="1">
    <citation type="submission" date="2014-02" db="EMBL/GenBank/DDBJ databases">
        <title>Whole genome sequence of Sphingobium chlorophenolicum NBRC 16172.</title>
        <authorList>
            <person name="Gan H.M."/>
            <person name="Gan H.Y."/>
            <person name="Chew T.H."/>
            <person name="Savka M.A."/>
        </authorList>
    </citation>
    <scope>NUCLEOTIDE SEQUENCE [LARGE SCALE GENOMIC DNA]</scope>
    <source>
        <strain evidence="8 9">NBRC 16172</strain>
    </source>
</reference>
<comment type="subcellular location">
    <subcellularLocation>
        <location evidence="1">Cell membrane</location>
        <topology evidence="1">Multi-pass membrane protein</topology>
    </subcellularLocation>
</comment>
<organism evidence="8 9">
    <name type="scientific">Sphingobium chlorophenolicum</name>
    <dbReference type="NCBI Taxonomy" id="46429"/>
    <lineage>
        <taxon>Bacteria</taxon>
        <taxon>Pseudomonadati</taxon>
        <taxon>Pseudomonadota</taxon>
        <taxon>Alphaproteobacteria</taxon>
        <taxon>Sphingomonadales</taxon>
        <taxon>Sphingomonadaceae</taxon>
        <taxon>Sphingobium</taxon>
    </lineage>
</organism>
<dbReference type="OrthoDB" id="196472at2"/>
<evidence type="ECO:0000313" key="8">
    <source>
        <dbReference type="EMBL" id="KEQ55624.1"/>
    </source>
</evidence>
<sequence length="229" mass="24634">MTNSEYTRTFKVWDTPLRLFHWLLVLAISIAFLSSDDDSPIASWHMVAGWSAAALLAFRLIWGFVGGEHARFVNFIRPTAIATHARDLLAGHPRRSVGHNPLGAIAVVALIGLTGIVIWSGSSVAAGGMDKDLHETLAYSLLALIGLHVGAVLLMSLLTGENLVRAMISGRKKNSLYPNVREARGPGLFAALLGAAAIVLAIIAIVMVDPTAFAPQQRHSHHGSHEERD</sequence>
<dbReference type="Pfam" id="PF01292">
    <property type="entry name" value="Ni_hydr_CYTB"/>
    <property type="match status" value="1"/>
</dbReference>
<evidence type="ECO:0000256" key="1">
    <source>
        <dbReference type="ARBA" id="ARBA00004651"/>
    </source>
</evidence>
<evidence type="ECO:0000256" key="2">
    <source>
        <dbReference type="ARBA" id="ARBA00022475"/>
    </source>
</evidence>
<keyword evidence="5 6" id="KW-0472">Membrane</keyword>
<evidence type="ECO:0000313" key="9">
    <source>
        <dbReference type="Proteomes" id="UP000028411"/>
    </source>
</evidence>
<feature type="transmembrane region" description="Helical" evidence="6">
    <location>
        <begin position="185"/>
        <end position="208"/>
    </location>
</feature>
<dbReference type="Gene3D" id="1.20.950.20">
    <property type="entry name" value="Transmembrane di-heme cytochromes, Chain C"/>
    <property type="match status" value="1"/>
</dbReference>
<gene>
    <name evidence="8" type="ORF">BV95_00263</name>
</gene>
<dbReference type="GO" id="GO:0009055">
    <property type="term" value="F:electron transfer activity"/>
    <property type="evidence" value="ECO:0007669"/>
    <property type="project" value="InterPro"/>
</dbReference>
<dbReference type="EMBL" id="JFHR01000001">
    <property type="protein sequence ID" value="KEQ55624.1"/>
    <property type="molecule type" value="Genomic_DNA"/>
</dbReference>
<accession>A0A081RKA1</accession>
<dbReference type="PATRIC" id="fig|46429.4.peg.261"/>
<name>A0A081RKA1_SPHCR</name>
<dbReference type="GO" id="GO:0020037">
    <property type="term" value="F:heme binding"/>
    <property type="evidence" value="ECO:0007669"/>
    <property type="project" value="TreeGrafter"/>
</dbReference>
<dbReference type="PANTHER" id="PTHR30485">
    <property type="entry name" value="NI/FE-HYDROGENASE 1 B-TYPE CYTOCHROME SUBUNIT"/>
    <property type="match status" value="1"/>
</dbReference>
<dbReference type="InterPro" id="IPR011577">
    <property type="entry name" value="Cyt_b561_bac/Ni-Hgenase"/>
</dbReference>
<keyword evidence="3 6" id="KW-0812">Transmembrane</keyword>
<dbReference type="GO" id="GO:0022904">
    <property type="term" value="P:respiratory electron transport chain"/>
    <property type="evidence" value="ECO:0007669"/>
    <property type="project" value="InterPro"/>
</dbReference>
<feature type="transmembrane region" description="Helical" evidence="6">
    <location>
        <begin position="41"/>
        <end position="62"/>
    </location>
</feature>
<feature type="domain" description="Cytochrome b561 bacterial/Ni-hydrogenase" evidence="7">
    <location>
        <begin position="12"/>
        <end position="170"/>
    </location>
</feature>
<feature type="transmembrane region" description="Helical" evidence="6">
    <location>
        <begin position="102"/>
        <end position="121"/>
    </location>
</feature>
<keyword evidence="2" id="KW-1003">Cell membrane</keyword>
<evidence type="ECO:0000256" key="5">
    <source>
        <dbReference type="ARBA" id="ARBA00023136"/>
    </source>
</evidence>
<feature type="transmembrane region" description="Helical" evidence="6">
    <location>
        <begin position="141"/>
        <end position="164"/>
    </location>
</feature>
<evidence type="ECO:0000259" key="7">
    <source>
        <dbReference type="Pfam" id="PF01292"/>
    </source>
</evidence>
<evidence type="ECO:0000256" key="3">
    <source>
        <dbReference type="ARBA" id="ARBA00022692"/>
    </source>
</evidence>
<dbReference type="RefSeq" id="WP_030538173.1">
    <property type="nucleotide sequence ID" value="NZ_JFHR01000001.1"/>
</dbReference>
<evidence type="ECO:0000256" key="6">
    <source>
        <dbReference type="SAM" id="Phobius"/>
    </source>
</evidence>
<evidence type="ECO:0000256" key="4">
    <source>
        <dbReference type="ARBA" id="ARBA00022989"/>
    </source>
</evidence>
<keyword evidence="4 6" id="KW-1133">Transmembrane helix</keyword>
<dbReference type="AlphaFoldDB" id="A0A081RKA1"/>